<keyword evidence="2" id="KW-1185">Reference proteome</keyword>
<evidence type="ECO:0000313" key="1">
    <source>
        <dbReference type="EMBL" id="KAJ7689628.1"/>
    </source>
</evidence>
<dbReference type="EMBL" id="JARKIE010000071">
    <property type="protein sequence ID" value="KAJ7689628.1"/>
    <property type="molecule type" value="Genomic_DNA"/>
</dbReference>
<protein>
    <submittedName>
        <fullName evidence="1">Uncharacterized protein</fullName>
    </submittedName>
</protein>
<reference evidence="1" key="1">
    <citation type="submission" date="2023-03" db="EMBL/GenBank/DDBJ databases">
        <title>Massive genome expansion in bonnet fungi (Mycena s.s.) driven by repeated elements and novel gene families across ecological guilds.</title>
        <authorList>
            <consortium name="Lawrence Berkeley National Laboratory"/>
            <person name="Harder C.B."/>
            <person name="Miyauchi S."/>
            <person name="Viragh M."/>
            <person name="Kuo A."/>
            <person name="Thoen E."/>
            <person name="Andreopoulos B."/>
            <person name="Lu D."/>
            <person name="Skrede I."/>
            <person name="Drula E."/>
            <person name="Henrissat B."/>
            <person name="Morin E."/>
            <person name="Kohler A."/>
            <person name="Barry K."/>
            <person name="LaButti K."/>
            <person name="Morin E."/>
            <person name="Salamov A."/>
            <person name="Lipzen A."/>
            <person name="Mereny Z."/>
            <person name="Hegedus B."/>
            <person name="Baldrian P."/>
            <person name="Stursova M."/>
            <person name="Weitz H."/>
            <person name="Taylor A."/>
            <person name="Grigoriev I.V."/>
            <person name="Nagy L.G."/>
            <person name="Martin F."/>
            <person name="Kauserud H."/>
        </authorList>
    </citation>
    <scope>NUCLEOTIDE SEQUENCE</scope>
    <source>
        <strain evidence="1">CBHHK067</strain>
    </source>
</reference>
<accession>A0AAD7GHR1</accession>
<organism evidence="1 2">
    <name type="scientific">Mycena rosella</name>
    <name type="common">Pink bonnet</name>
    <name type="synonym">Agaricus rosellus</name>
    <dbReference type="NCBI Taxonomy" id="1033263"/>
    <lineage>
        <taxon>Eukaryota</taxon>
        <taxon>Fungi</taxon>
        <taxon>Dikarya</taxon>
        <taxon>Basidiomycota</taxon>
        <taxon>Agaricomycotina</taxon>
        <taxon>Agaricomycetes</taxon>
        <taxon>Agaricomycetidae</taxon>
        <taxon>Agaricales</taxon>
        <taxon>Marasmiineae</taxon>
        <taxon>Mycenaceae</taxon>
        <taxon>Mycena</taxon>
    </lineage>
</organism>
<proteinExistence type="predicted"/>
<sequence length="166" mass="18506">MYRRVMLKTRAAPRHILDAPRPVVGSAAYRRVKQGVRGEVTMHFAASRRRPPRHYRIAPRHRRVRVTVRGEKHCVHAVTQAHSFATHNWYMVKRVNGACQFATAASPPLPHGAANYFGPFACTIHIDGVNLAGFQQNGTQPSIGFVLGYSNTSIPDGSHYIVIISK</sequence>
<gene>
    <name evidence="1" type="ORF">B0H17DRAFT_1134955</name>
</gene>
<dbReference type="Proteomes" id="UP001221757">
    <property type="component" value="Unassembled WGS sequence"/>
</dbReference>
<dbReference type="AlphaFoldDB" id="A0AAD7GHR1"/>
<comment type="caution">
    <text evidence="1">The sequence shown here is derived from an EMBL/GenBank/DDBJ whole genome shotgun (WGS) entry which is preliminary data.</text>
</comment>
<name>A0AAD7GHR1_MYCRO</name>
<evidence type="ECO:0000313" key="2">
    <source>
        <dbReference type="Proteomes" id="UP001221757"/>
    </source>
</evidence>